<dbReference type="AlphaFoldDB" id="A0A382ABI0"/>
<name>A0A382ABI0_9ZZZZ</name>
<evidence type="ECO:0008006" key="2">
    <source>
        <dbReference type="Google" id="ProtNLM"/>
    </source>
</evidence>
<organism evidence="1">
    <name type="scientific">marine metagenome</name>
    <dbReference type="NCBI Taxonomy" id="408172"/>
    <lineage>
        <taxon>unclassified sequences</taxon>
        <taxon>metagenomes</taxon>
        <taxon>ecological metagenomes</taxon>
    </lineage>
</organism>
<dbReference type="GO" id="GO:0000136">
    <property type="term" value="C:mannan polymerase complex"/>
    <property type="evidence" value="ECO:0007669"/>
    <property type="project" value="TreeGrafter"/>
</dbReference>
<dbReference type="GO" id="GO:0006487">
    <property type="term" value="P:protein N-linked glycosylation"/>
    <property type="evidence" value="ECO:0007669"/>
    <property type="project" value="TreeGrafter"/>
</dbReference>
<reference evidence="1" key="1">
    <citation type="submission" date="2018-05" db="EMBL/GenBank/DDBJ databases">
        <authorList>
            <person name="Lanie J.A."/>
            <person name="Ng W.-L."/>
            <person name="Kazmierczak K.M."/>
            <person name="Andrzejewski T.M."/>
            <person name="Davidsen T.M."/>
            <person name="Wayne K.J."/>
            <person name="Tettelin H."/>
            <person name="Glass J.I."/>
            <person name="Rusch D."/>
            <person name="Podicherti R."/>
            <person name="Tsui H.-C.T."/>
            <person name="Winkler M.E."/>
        </authorList>
    </citation>
    <scope>NUCLEOTIDE SEQUENCE</scope>
</reference>
<dbReference type="PANTHER" id="PTHR31834:SF1">
    <property type="entry name" value="INITIATION-SPECIFIC ALPHA-1,6-MANNOSYLTRANSFERASE"/>
    <property type="match status" value="1"/>
</dbReference>
<dbReference type="PANTHER" id="PTHR31834">
    <property type="entry name" value="INITIATION-SPECIFIC ALPHA-1,6-MANNOSYLTRANSFERASE"/>
    <property type="match status" value="1"/>
</dbReference>
<dbReference type="InterPro" id="IPR039367">
    <property type="entry name" value="Och1-like"/>
</dbReference>
<gene>
    <name evidence="1" type="ORF">METZ01_LOCUS151782</name>
</gene>
<proteinExistence type="predicted"/>
<dbReference type="EMBL" id="UINC01024721">
    <property type="protein sequence ID" value="SVA98928.1"/>
    <property type="molecule type" value="Genomic_DNA"/>
</dbReference>
<dbReference type="GO" id="GO:0000009">
    <property type="term" value="F:alpha-1,6-mannosyltransferase activity"/>
    <property type="evidence" value="ECO:0007669"/>
    <property type="project" value="InterPro"/>
</dbReference>
<dbReference type="InterPro" id="IPR029044">
    <property type="entry name" value="Nucleotide-diphossugar_trans"/>
</dbReference>
<dbReference type="Gene3D" id="3.90.550.20">
    <property type="match status" value="1"/>
</dbReference>
<protein>
    <recommendedName>
        <fullName evidence="2">Alpha 1,4-glycosyltransferase domain-containing protein</fullName>
    </recommendedName>
</protein>
<dbReference type="InterPro" id="IPR007577">
    <property type="entry name" value="GlycoTrfase_DXD_sugar-bd_CS"/>
</dbReference>
<accession>A0A382ABI0</accession>
<dbReference type="SUPFAM" id="SSF53448">
    <property type="entry name" value="Nucleotide-diphospho-sugar transferases"/>
    <property type="match status" value="1"/>
</dbReference>
<sequence length="307" mass="35940">MANLRLLNHYILHYLDELRFRRTTVCPLTYVDKYVVGQTQPSYTQVIPFNVWQTWTTVHLPPRIARIVRRFRKLNPEYSHHLYTDLDCNNFIREHYGGSDVEKAYFRINPAYGAARADFWRYCVLYVHGGVYLDIDSTCELPLKKLIKSQDKAVLSHENNKIIDWGPQLELMSLDNFLESPPLDTLTYSDNVLLQWLLIYTPNHPFLESVIENTTRAILDYKESNKENRLSGHVRTIALTGPLRYTDSVWKILNSTTNLANTYRVDGIDFSGKATFQFWGHNDKNKQRAHYSILESSFVIDDNLQTR</sequence>
<dbReference type="Pfam" id="PF04488">
    <property type="entry name" value="Gly_transf_sug"/>
    <property type="match status" value="1"/>
</dbReference>
<evidence type="ECO:0000313" key="1">
    <source>
        <dbReference type="EMBL" id="SVA98928.1"/>
    </source>
</evidence>